<feature type="region of interest" description="Disordered" evidence="2">
    <location>
        <begin position="1"/>
        <end position="38"/>
    </location>
</feature>
<dbReference type="GO" id="GO:0005634">
    <property type="term" value="C:nucleus"/>
    <property type="evidence" value="ECO:0007669"/>
    <property type="project" value="TreeGrafter"/>
</dbReference>
<keyword evidence="1" id="KW-0597">Phosphoprotein</keyword>
<evidence type="ECO:0000259" key="3">
    <source>
        <dbReference type="PROSITE" id="PS50894"/>
    </source>
</evidence>
<dbReference type="PANTHER" id="PTHR28242:SF52">
    <property type="entry name" value="PHOSPHORELAY INTERMEDIATE PROTEIN YPD1"/>
    <property type="match status" value="1"/>
</dbReference>
<feature type="domain" description="HPt" evidence="3">
    <location>
        <begin position="63"/>
        <end position="161"/>
    </location>
</feature>
<name>A0A9W8HF28_9FUNG</name>
<dbReference type="InterPro" id="IPR036641">
    <property type="entry name" value="HPT_dom_sf"/>
</dbReference>
<protein>
    <submittedName>
        <fullName evidence="4">Phosphorelay intermediate protein</fullName>
    </submittedName>
</protein>
<gene>
    <name evidence="4" type="primary">YPD1</name>
    <name evidence="4" type="ORF">H4R18_001503</name>
</gene>
<dbReference type="SUPFAM" id="SSF47226">
    <property type="entry name" value="Histidine-containing phosphotransfer domain, HPT domain"/>
    <property type="match status" value="1"/>
</dbReference>
<accession>A0A9W8HF28</accession>
<evidence type="ECO:0000256" key="2">
    <source>
        <dbReference type="SAM" id="MobiDB-lite"/>
    </source>
</evidence>
<dbReference type="GO" id="GO:0000160">
    <property type="term" value="P:phosphorelay signal transduction system"/>
    <property type="evidence" value="ECO:0007669"/>
    <property type="project" value="InterPro"/>
</dbReference>
<dbReference type="PANTHER" id="PTHR28242">
    <property type="entry name" value="PHOSPHORELAY INTERMEDIATE PROTEIN YPD1"/>
    <property type="match status" value="1"/>
</dbReference>
<evidence type="ECO:0000256" key="1">
    <source>
        <dbReference type="PROSITE-ProRule" id="PRU00110"/>
    </source>
</evidence>
<comment type="caution">
    <text evidence="4">The sequence shown here is derived from an EMBL/GenBank/DDBJ whole genome shotgun (WGS) entry which is preliminary data.</text>
</comment>
<organism evidence="4 5">
    <name type="scientific">Coemansia javaensis</name>
    <dbReference type="NCBI Taxonomy" id="2761396"/>
    <lineage>
        <taxon>Eukaryota</taxon>
        <taxon>Fungi</taxon>
        <taxon>Fungi incertae sedis</taxon>
        <taxon>Zoopagomycota</taxon>
        <taxon>Kickxellomycotina</taxon>
        <taxon>Kickxellomycetes</taxon>
        <taxon>Kickxellales</taxon>
        <taxon>Kickxellaceae</taxon>
        <taxon>Coemansia</taxon>
    </lineage>
</organism>
<dbReference type="GO" id="GO:0043424">
    <property type="term" value="F:protein histidine kinase binding"/>
    <property type="evidence" value="ECO:0007669"/>
    <property type="project" value="InterPro"/>
</dbReference>
<dbReference type="Pfam" id="PF01627">
    <property type="entry name" value="Hpt"/>
    <property type="match status" value="1"/>
</dbReference>
<feature type="compositionally biased region" description="Basic and acidic residues" evidence="2">
    <location>
        <begin position="203"/>
        <end position="229"/>
    </location>
</feature>
<evidence type="ECO:0000313" key="4">
    <source>
        <dbReference type="EMBL" id="KAJ2783828.1"/>
    </source>
</evidence>
<dbReference type="EMBL" id="JANBUL010000039">
    <property type="protein sequence ID" value="KAJ2783828.1"/>
    <property type="molecule type" value="Genomic_DNA"/>
</dbReference>
<dbReference type="SMART" id="SM00073">
    <property type="entry name" value="HPT"/>
    <property type="match status" value="1"/>
</dbReference>
<reference evidence="4" key="1">
    <citation type="submission" date="2022-07" db="EMBL/GenBank/DDBJ databases">
        <title>Phylogenomic reconstructions and comparative analyses of Kickxellomycotina fungi.</title>
        <authorList>
            <person name="Reynolds N.K."/>
            <person name="Stajich J.E."/>
            <person name="Barry K."/>
            <person name="Grigoriev I.V."/>
            <person name="Crous P."/>
            <person name="Smith M.E."/>
        </authorList>
    </citation>
    <scope>NUCLEOTIDE SEQUENCE</scope>
    <source>
        <strain evidence="4">NBRC 105414</strain>
    </source>
</reference>
<sequence length="229" mass="24853">MGEEHQRFPHGAADIGAAGGGPLAAGGRPPPAADNEDDQLENDILDLDVFNQLLLMDDENDSEYGFSREIVQNYLDQAKTIFADMDVALGQKDLSKLSSLGHFLKGSSAAIGVKKVQECCKRIQYLGKLHNITGEGSVDEDEALRLIARELQTGKWEYQRAEEFLGFFYEHESGDEAPQSQAQPQAQSQAQSQAPAAAGAGAGDRRQPRRPEPGGDGRQPRRPEPGARP</sequence>
<keyword evidence="5" id="KW-1185">Reference proteome</keyword>
<dbReference type="PROSITE" id="PS50894">
    <property type="entry name" value="HPT"/>
    <property type="match status" value="1"/>
</dbReference>
<feature type="modified residue" description="Phosphohistidine" evidence="1">
    <location>
        <position position="102"/>
    </location>
</feature>
<dbReference type="InterPro" id="IPR045871">
    <property type="entry name" value="AHP1-5/YPD1"/>
</dbReference>
<dbReference type="GO" id="GO:0005737">
    <property type="term" value="C:cytoplasm"/>
    <property type="evidence" value="ECO:0007669"/>
    <property type="project" value="TreeGrafter"/>
</dbReference>
<dbReference type="Proteomes" id="UP001140217">
    <property type="component" value="Unassembled WGS sequence"/>
</dbReference>
<feature type="region of interest" description="Disordered" evidence="2">
    <location>
        <begin position="173"/>
        <end position="229"/>
    </location>
</feature>
<dbReference type="Gene3D" id="1.20.120.160">
    <property type="entry name" value="HPT domain"/>
    <property type="match status" value="1"/>
</dbReference>
<dbReference type="GO" id="GO:0009927">
    <property type="term" value="F:histidine phosphotransfer kinase activity"/>
    <property type="evidence" value="ECO:0007669"/>
    <property type="project" value="InterPro"/>
</dbReference>
<dbReference type="OrthoDB" id="1673781at2759"/>
<dbReference type="CDD" id="cd00088">
    <property type="entry name" value="HPT"/>
    <property type="match status" value="1"/>
</dbReference>
<feature type="compositionally biased region" description="Low complexity" evidence="2">
    <location>
        <begin position="177"/>
        <end position="199"/>
    </location>
</feature>
<dbReference type="InterPro" id="IPR008207">
    <property type="entry name" value="Sig_transdc_His_kin_Hpt_dom"/>
</dbReference>
<dbReference type="AlphaFoldDB" id="A0A9W8HF28"/>
<proteinExistence type="predicted"/>
<evidence type="ECO:0000313" key="5">
    <source>
        <dbReference type="Proteomes" id="UP001140217"/>
    </source>
</evidence>